<gene>
    <name evidence="3" type="ORF">B9Q03_05670</name>
</gene>
<dbReference type="EMBL" id="NEXE01000042">
    <property type="protein sequence ID" value="PSN90913.1"/>
    <property type="molecule type" value="Genomic_DNA"/>
</dbReference>
<dbReference type="InterPro" id="IPR015421">
    <property type="entry name" value="PyrdxlP-dep_Trfase_major"/>
</dbReference>
<dbReference type="SUPFAM" id="SSF53383">
    <property type="entry name" value="PLP-dependent transferases"/>
    <property type="match status" value="1"/>
</dbReference>
<dbReference type="GO" id="GO:0004375">
    <property type="term" value="F:glycine dehydrogenase (decarboxylating) activity"/>
    <property type="evidence" value="ECO:0007669"/>
    <property type="project" value="InterPro"/>
</dbReference>
<name>A0A2R6AX77_9ARCH</name>
<dbReference type="PANTHER" id="PTHR42806:SF1">
    <property type="entry name" value="GLYCINE DEHYDROGENASE (DECARBOXYLATING)"/>
    <property type="match status" value="1"/>
</dbReference>
<dbReference type="Gene3D" id="3.40.640.10">
    <property type="entry name" value="Type I PLP-dependent aspartate aminotransferase-like (Major domain)"/>
    <property type="match status" value="1"/>
</dbReference>
<dbReference type="InterPro" id="IPR015424">
    <property type="entry name" value="PyrdxlP-dep_Trfase"/>
</dbReference>
<dbReference type="Proteomes" id="UP000240322">
    <property type="component" value="Unassembled WGS sequence"/>
</dbReference>
<feature type="domain" description="Glycine cleavage system P-protein N-terminal" evidence="2">
    <location>
        <begin position="13"/>
        <end position="446"/>
    </location>
</feature>
<comment type="caution">
    <text evidence="3">The sequence shown here is derived from an EMBL/GenBank/DDBJ whole genome shotgun (WGS) entry which is preliminary data.</text>
</comment>
<dbReference type="Gene3D" id="3.90.1150.10">
    <property type="entry name" value="Aspartate Aminotransferase, domain 1"/>
    <property type="match status" value="1"/>
</dbReference>
<dbReference type="InterPro" id="IPR023010">
    <property type="entry name" value="GcvPA"/>
</dbReference>
<accession>A0A2R6AX77</accession>
<dbReference type="InterPro" id="IPR015422">
    <property type="entry name" value="PyrdxlP-dep_Trfase_small"/>
</dbReference>
<dbReference type="GO" id="GO:0009116">
    <property type="term" value="P:nucleoside metabolic process"/>
    <property type="evidence" value="ECO:0007669"/>
    <property type="project" value="InterPro"/>
</dbReference>
<sequence>MPEPEADSFSHPYLGLTPNDRREMLRELGISSVDELFSDIPVKSEFHGLPRPTSEAEVYRELFNLSLENSNCMEHPCFLGGYHIHYVPAVVQKIAERSEFLTSYTPYQPEISQGLLQALFEYQSLMAELTALDVVNASHYTYGTSLGEAAHMAHRVTGRRKIVVCGAVNPERLQVLKTYAFGRDLSVVECGHDGESGEADLEGALSELDSDTAMVYAESPNYFGVVEPRLGELAEEAHRRGSLFCQGFDTISLAIFKPPGEVGADIAVGEGVGAYPSYGGPTLGVFAVRREYVRSMPGRVVGATVDRSGRRGFVITLQTREQHIRKEKATSNITTNSAILALQSAVYIALMGYDGLKRLAHTVLSNTKYTQRRISEVKGVVSPRFKGFSYQDFVVEGNINASVFKRSLRSRGVLGPTQINYMGVSGWLVGVNELITPKHVDLLIECLKESVEV</sequence>
<dbReference type="InterPro" id="IPR049315">
    <property type="entry name" value="GDC-P_N"/>
</dbReference>
<evidence type="ECO:0000256" key="1">
    <source>
        <dbReference type="ARBA" id="ARBA00023002"/>
    </source>
</evidence>
<protein>
    <submittedName>
        <fullName evidence="3">Glycine dehydrogenase (Aminomethyl-transferring)</fullName>
    </submittedName>
</protein>
<evidence type="ECO:0000313" key="3">
    <source>
        <dbReference type="EMBL" id="PSN90913.1"/>
    </source>
</evidence>
<dbReference type="PANTHER" id="PTHR42806">
    <property type="entry name" value="GLYCINE CLEAVAGE SYSTEM P-PROTEIN"/>
    <property type="match status" value="1"/>
</dbReference>
<evidence type="ECO:0000313" key="4">
    <source>
        <dbReference type="Proteomes" id="UP000240322"/>
    </source>
</evidence>
<keyword evidence="1" id="KW-0560">Oxidoreductase</keyword>
<proteinExistence type="predicted"/>
<dbReference type="NCBIfam" id="NF001696">
    <property type="entry name" value="PRK00451.1"/>
    <property type="match status" value="1"/>
</dbReference>
<dbReference type="AlphaFoldDB" id="A0A2R6AX77"/>
<organism evidence="3 4">
    <name type="scientific">Candidatus Marsarchaeota G2 archaeon OSP_D</name>
    <dbReference type="NCBI Taxonomy" id="1978157"/>
    <lineage>
        <taxon>Archaea</taxon>
        <taxon>Candidatus Marsarchaeota</taxon>
        <taxon>Candidatus Marsarchaeota group 2</taxon>
    </lineage>
</organism>
<evidence type="ECO:0000259" key="2">
    <source>
        <dbReference type="Pfam" id="PF02347"/>
    </source>
</evidence>
<reference evidence="3 4" key="1">
    <citation type="submission" date="2017-04" db="EMBL/GenBank/DDBJ databases">
        <title>Novel microbial lineages endemic to geothermal iron-oxide mats fill important gaps in the evolutionary history of Archaea.</title>
        <authorList>
            <person name="Jay Z.J."/>
            <person name="Beam J.P."/>
            <person name="Dlakic M."/>
            <person name="Rusch D.B."/>
            <person name="Kozubal M.A."/>
            <person name="Inskeep W.P."/>
        </authorList>
    </citation>
    <scope>NUCLEOTIDE SEQUENCE [LARGE SCALE GENOMIC DNA]</scope>
    <source>
        <strain evidence="3">OSP_D</strain>
    </source>
</reference>
<dbReference type="Pfam" id="PF02347">
    <property type="entry name" value="GDC-P"/>
    <property type="match status" value="1"/>
</dbReference>